<dbReference type="NCBIfam" id="TIGR03127">
    <property type="entry name" value="RuMP_HxlB"/>
    <property type="match status" value="1"/>
</dbReference>
<dbReference type="PANTHER" id="PTHR43443:SF1">
    <property type="entry name" value="3-HEXULOSE-6-PHOSPHATE ISOMERASE"/>
    <property type="match status" value="1"/>
</dbReference>
<dbReference type="InterPro" id="IPR017552">
    <property type="entry name" value="PHI/rmpB"/>
</dbReference>
<keyword evidence="4" id="KW-1185">Reference proteome</keyword>
<evidence type="ECO:0000313" key="4">
    <source>
        <dbReference type="Proteomes" id="UP000247932"/>
    </source>
</evidence>
<accession>A0A2V4E9G9</accession>
<dbReference type="CDD" id="cd05005">
    <property type="entry name" value="SIS_PHI"/>
    <property type="match status" value="1"/>
</dbReference>
<dbReference type="GO" id="GO:0097367">
    <property type="term" value="F:carbohydrate derivative binding"/>
    <property type="evidence" value="ECO:0007669"/>
    <property type="project" value="InterPro"/>
</dbReference>
<organism evidence="3 4">
    <name type="scientific">Gilliamella apicola</name>
    <dbReference type="NCBI Taxonomy" id="1196095"/>
    <lineage>
        <taxon>Bacteria</taxon>
        <taxon>Pseudomonadati</taxon>
        <taxon>Pseudomonadota</taxon>
        <taxon>Gammaproteobacteria</taxon>
        <taxon>Orbales</taxon>
        <taxon>Orbaceae</taxon>
        <taxon>Gilliamella</taxon>
    </lineage>
</organism>
<sequence length="178" mass="19471">MDTKEVLSKILSEISAQVSSINEEQINQFKKAIMTAKHIFLAGTGRSGLMISAFANRLMHLGFDVSLITEISKPKANLGDLLILGSNSGETQSLIAYAHQAKALGVKIILFTTNSNSSLAKLADNIVAIPIKVFELNQPMGSTFEQLSLLTYDSIIYSLMTELQQTPELMKSRHANIE</sequence>
<evidence type="ECO:0000259" key="2">
    <source>
        <dbReference type="PROSITE" id="PS51464"/>
    </source>
</evidence>
<dbReference type="PROSITE" id="PS51464">
    <property type="entry name" value="SIS"/>
    <property type="match status" value="1"/>
</dbReference>
<name>A0A2V4E9G9_9GAMM</name>
<evidence type="ECO:0000313" key="3">
    <source>
        <dbReference type="EMBL" id="PXZ07024.1"/>
    </source>
</evidence>
<keyword evidence="3" id="KW-0413">Isomerase</keyword>
<reference evidence="3 4" key="1">
    <citation type="submission" date="2018-05" db="EMBL/GenBank/DDBJ databases">
        <title>Reference genomes for bee gut microbiota database.</title>
        <authorList>
            <person name="Ellegaard K.M."/>
        </authorList>
    </citation>
    <scope>NUCLEOTIDE SEQUENCE [LARGE SCALE GENOMIC DNA]</scope>
    <source>
        <strain evidence="3 4">ESL0182</strain>
    </source>
</reference>
<dbReference type="Gene3D" id="3.40.50.10490">
    <property type="entry name" value="Glucose-6-phosphate isomerase like protein, domain 1"/>
    <property type="match status" value="1"/>
</dbReference>
<dbReference type="InterPro" id="IPR046348">
    <property type="entry name" value="SIS_dom_sf"/>
</dbReference>
<dbReference type="GO" id="GO:1901135">
    <property type="term" value="P:carbohydrate derivative metabolic process"/>
    <property type="evidence" value="ECO:0007669"/>
    <property type="project" value="InterPro"/>
</dbReference>
<dbReference type="EMBL" id="QGLR01000010">
    <property type="protein sequence ID" value="PXZ07024.1"/>
    <property type="molecule type" value="Genomic_DNA"/>
</dbReference>
<dbReference type="Proteomes" id="UP000247932">
    <property type="component" value="Unassembled WGS sequence"/>
</dbReference>
<proteinExistence type="inferred from homology"/>
<dbReference type="SUPFAM" id="SSF53697">
    <property type="entry name" value="SIS domain"/>
    <property type="match status" value="1"/>
</dbReference>
<comment type="similarity">
    <text evidence="1">Belongs to the SIS family. PHI subfamily.</text>
</comment>
<dbReference type="PANTHER" id="PTHR43443">
    <property type="entry name" value="3-HEXULOSE-6-PHOSPHATE ISOMERASE"/>
    <property type="match status" value="1"/>
</dbReference>
<dbReference type="AlphaFoldDB" id="A0A2V4E9G9"/>
<dbReference type="InterPro" id="IPR001347">
    <property type="entry name" value="SIS_dom"/>
</dbReference>
<feature type="domain" description="SIS" evidence="2">
    <location>
        <begin position="29"/>
        <end position="165"/>
    </location>
</feature>
<evidence type="ECO:0000256" key="1">
    <source>
        <dbReference type="ARBA" id="ARBA00009235"/>
    </source>
</evidence>
<comment type="caution">
    <text evidence="3">The sequence shown here is derived from an EMBL/GenBank/DDBJ whole genome shotgun (WGS) entry which is preliminary data.</text>
</comment>
<dbReference type="GO" id="GO:0016853">
    <property type="term" value="F:isomerase activity"/>
    <property type="evidence" value="ECO:0007669"/>
    <property type="project" value="UniProtKB-KW"/>
</dbReference>
<dbReference type="OrthoDB" id="9797832at2"/>
<protein>
    <submittedName>
        <fullName evidence="3">6-phospho-3-hexuloisomerase</fullName>
    </submittedName>
</protein>
<dbReference type="RefSeq" id="WP_110433616.1">
    <property type="nucleotide sequence ID" value="NZ_QGLR01000010.1"/>
</dbReference>
<dbReference type="Pfam" id="PF01380">
    <property type="entry name" value="SIS"/>
    <property type="match status" value="1"/>
</dbReference>
<gene>
    <name evidence="3" type="ORF">DKK70_08505</name>
</gene>